<dbReference type="Gene3D" id="2.30.30.60">
    <property type="match status" value="1"/>
</dbReference>
<dbReference type="PANTHER" id="PTHR30566">
    <property type="entry name" value="YNAI-RELATED MECHANOSENSITIVE ION CHANNEL"/>
    <property type="match status" value="1"/>
</dbReference>
<evidence type="ECO:0000313" key="8">
    <source>
        <dbReference type="Proteomes" id="UP000036313"/>
    </source>
</evidence>
<dbReference type="PANTHER" id="PTHR30566:SF25">
    <property type="entry name" value="INNER MEMBRANE PROTEIN"/>
    <property type="match status" value="1"/>
</dbReference>
<dbReference type="GO" id="GO:0016020">
    <property type="term" value="C:membrane"/>
    <property type="evidence" value="ECO:0007669"/>
    <property type="project" value="UniProtKB-SubCell"/>
</dbReference>
<evidence type="ECO:0000256" key="5">
    <source>
        <dbReference type="SAM" id="Phobius"/>
    </source>
</evidence>
<dbReference type="SUPFAM" id="SSF50182">
    <property type="entry name" value="Sm-like ribonucleoproteins"/>
    <property type="match status" value="1"/>
</dbReference>
<dbReference type="PROSITE" id="PS50042">
    <property type="entry name" value="CNMP_BINDING_3"/>
    <property type="match status" value="1"/>
</dbReference>
<protein>
    <submittedName>
        <fullName evidence="7">Low conductance mechanosensitive channel YnaI</fullName>
    </submittedName>
</protein>
<feature type="transmembrane region" description="Helical" evidence="5">
    <location>
        <begin position="56"/>
        <end position="72"/>
    </location>
</feature>
<feature type="transmembrane region" description="Helical" evidence="5">
    <location>
        <begin position="84"/>
        <end position="108"/>
    </location>
</feature>
<dbReference type="InterPro" id="IPR023408">
    <property type="entry name" value="MscS_beta-dom_sf"/>
</dbReference>
<dbReference type="Pfam" id="PF00924">
    <property type="entry name" value="MS_channel_2nd"/>
    <property type="match status" value="1"/>
</dbReference>
<dbReference type="GO" id="GO:0055085">
    <property type="term" value="P:transmembrane transport"/>
    <property type="evidence" value="ECO:0007669"/>
    <property type="project" value="InterPro"/>
</dbReference>
<dbReference type="CDD" id="cd00038">
    <property type="entry name" value="CAP_ED"/>
    <property type="match status" value="1"/>
</dbReference>
<dbReference type="Pfam" id="PF00027">
    <property type="entry name" value="cNMP_binding"/>
    <property type="match status" value="1"/>
</dbReference>
<keyword evidence="4 5" id="KW-0472">Membrane</keyword>
<proteinExistence type="predicted"/>
<comment type="subcellular location">
    <subcellularLocation>
        <location evidence="1">Membrane</location>
    </subcellularLocation>
</comment>
<keyword evidence="2 5" id="KW-0812">Transmembrane</keyword>
<dbReference type="SMART" id="SM00100">
    <property type="entry name" value="cNMP"/>
    <property type="match status" value="1"/>
</dbReference>
<comment type="caution">
    <text evidence="7">The sequence shown here is derived from an EMBL/GenBank/DDBJ whole genome shotgun (WGS) entry which is preliminary data.</text>
</comment>
<feature type="transmembrane region" description="Helical" evidence="5">
    <location>
        <begin position="128"/>
        <end position="147"/>
    </location>
</feature>
<dbReference type="InterPro" id="IPR010920">
    <property type="entry name" value="LSM_dom_sf"/>
</dbReference>
<dbReference type="InterPro" id="IPR014710">
    <property type="entry name" value="RmlC-like_jellyroll"/>
</dbReference>
<evidence type="ECO:0000256" key="4">
    <source>
        <dbReference type="ARBA" id="ARBA00023136"/>
    </source>
</evidence>
<sequence length="479" mass="50809">MVVARSGEVDVTGLTSQPWFWPTLSVVVALPVALLVLTEVYQWLARRGSSYARPVLLLRNAVLPALALYILIDQLNDSDVEATWPRIAATVFGFLLILFALSGANAALFGEARPGSWRERLPTIFIDLGRLVVIVIGLGLLFSWVWGTDVGGLFAAVGVTSIVIGLAVQSAVGPVIAGLFLLFEQPFRIGDWLDTSEARGRVLEVNWRSVHIDTGNGIKIVPNASLATGSFTNLSRVTGAAFQATATLAFSPGDRPATVVEMLRAVADALPSKVADLPSKVSALGAGEYRVSVPVIGPSDESPTKNLLLHRVWYAARRAGVRLDGVEPQDDMTPHLAAQAMRIGARLGLDDETTAALVEAGRLESYAEGEIVQATGSIPKALGFVLDGELQLTATARDGARMPIGLVQTGDFIGATALTRQRVLTGAVAAAETTVLSIPRDVVAPVVQSHPGLARQIGGTIDIRRRAAEEALDPEKSRV</sequence>
<dbReference type="AlphaFoldDB" id="A0A0J6WFM1"/>
<feature type="transmembrane region" description="Helical" evidence="5">
    <location>
        <begin position="20"/>
        <end position="44"/>
    </location>
</feature>
<dbReference type="Gene3D" id="1.10.287.1260">
    <property type="match status" value="1"/>
</dbReference>
<evidence type="ECO:0000256" key="3">
    <source>
        <dbReference type="ARBA" id="ARBA00022989"/>
    </source>
</evidence>
<evidence type="ECO:0000256" key="1">
    <source>
        <dbReference type="ARBA" id="ARBA00004370"/>
    </source>
</evidence>
<dbReference type="SUPFAM" id="SSF51206">
    <property type="entry name" value="cAMP-binding domain-like"/>
    <property type="match status" value="1"/>
</dbReference>
<dbReference type="InterPro" id="IPR018490">
    <property type="entry name" value="cNMP-bd_dom_sf"/>
</dbReference>
<reference evidence="7 8" key="1">
    <citation type="journal article" date="2015" name="Genome Biol. Evol.">
        <title>Characterization of Three Mycobacterium spp. with Potential Use in Bioremediation by Genome Sequencing and Comparative Genomics.</title>
        <authorList>
            <person name="Das S."/>
            <person name="Pettersson B.M."/>
            <person name="Behra P.R."/>
            <person name="Ramesh M."/>
            <person name="Dasgupta S."/>
            <person name="Bhattacharya A."/>
            <person name="Kirsebom L.A."/>
        </authorList>
    </citation>
    <scope>NUCLEOTIDE SEQUENCE [LARGE SCALE GENOMIC DNA]</scope>
    <source>
        <strain evidence="7 8">DSM 44075</strain>
    </source>
</reference>
<feature type="transmembrane region" description="Helical" evidence="5">
    <location>
        <begin position="153"/>
        <end position="183"/>
    </location>
</feature>
<name>A0A0J6WFM1_9MYCO</name>
<accession>A0A0J6WFM1</accession>
<organism evidence="7 8">
    <name type="scientific">Mycolicibacterium obuense</name>
    <dbReference type="NCBI Taxonomy" id="1807"/>
    <lineage>
        <taxon>Bacteria</taxon>
        <taxon>Bacillati</taxon>
        <taxon>Actinomycetota</taxon>
        <taxon>Actinomycetes</taxon>
        <taxon>Mycobacteriales</taxon>
        <taxon>Mycobacteriaceae</taxon>
        <taxon>Mycolicibacterium</taxon>
    </lineage>
</organism>
<gene>
    <name evidence="7" type="primary">ynaI</name>
    <name evidence="7" type="ORF">MOBUDSM44075_00991</name>
</gene>
<dbReference type="InterPro" id="IPR006685">
    <property type="entry name" value="MscS_channel_2nd"/>
</dbReference>
<evidence type="ECO:0000256" key="2">
    <source>
        <dbReference type="ARBA" id="ARBA00022692"/>
    </source>
</evidence>
<evidence type="ECO:0000313" key="7">
    <source>
        <dbReference type="EMBL" id="KMO80527.1"/>
    </source>
</evidence>
<keyword evidence="3 5" id="KW-1133">Transmembrane helix</keyword>
<dbReference type="RefSeq" id="WP_053079295.1">
    <property type="nucleotide sequence ID" value="NZ_JYNU01000005.1"/>
</dbReference>
<dbReference type="Proteomes" id="UP000036313">
    <property type="component" value="Unassembled WGS sequence"/>
</dbReference>
<dbReference type="EMBL" id="JYNU01000005">
    <property type="protein sequence ID" value="KMO80527.1"/>
    <property type="molecule type" value="Genomic_DNA"/>
</dbReference>
<dbReference type="PATRIC" id="fig|1807.14.peg.995"/>
<feature type="domain" description="Cyclic nucleotide-binding" evidence="6">
    <location>
        <begin position="348"/>
        <end position="447"/>
    </location>
</feature>
<dbReference type="Gene3D" id="2.60.120.10">
    <property type="entry name" value="Jelly Rolls"/>
    <property type="match status" value="1"/>
</dbReference>
<evidence type="ECO:0000259" key="6">
    <source>
        <dbReference type="PROSITE" id="PS50042"/>
    </source>
</evidence>
<dbReference type="InterPro" id="IPR000595">
    <property type="entry name" value="cNMP-bd_dom"/>
</dbReference>